<keyword evidence="9" id="KW-1185">Reference proteome</keyword>
<evidence type="ECO:0000256" key="4">
    <source>
        <dbReference type="ARBA" id="ARBA00016992"/>
    </source>
</evidence>
<dbReference type="GO" id="GO:0051415">
    <property type="term" value="P:microtubule nucleation by interphase microtubule organizing center"/>
    <property type="evidence" value="ECO:0007669"/>
    <property type="project" value="TreeGrafter"/>
</dbReference>
<sequence>MTSPLQKSRETLDILHEISLILNTGLDKETLSLCVSLCESGVNPEALAAVVKELKREARGVRSGREEGRR</sequence>
<dbReference type="GO" id="GO:0090307">
    <property type="term" value="P:mitotic spindle assembly"/>
    <property type="evidence" value="ECO:0007669"/>
    <property type="project" value="TreeGrafter"/>
</dbReference>
<keyword evidence="5" id="KW-0963">Cytoplasm</keyword>
<comment type="function">
    <text evidence="1">Required for gamma-tubulin complex recruitment to the microtubule organizing center (MTOC).</text>
</comment>
<dbReference type="GO" id="GO:0033566">
    <property type="term" value="P:gamma-tubulin complex localization"/>
    <property type="evidence" value="ECO:0007669"/>
    <property type="project" value="InterPro"/>
</dbReference>
<gene>
    <name evidence="8" type="ORF">HK097_008165</name>
</gene>
<evidence type="ECO:0000313" key="9">
    <source>
        <dbReference type="Proteomes" id="UP001212841"/>
    </source>
</evidence>
<dbReference type="PANTHER" id="PTHR28520:SF2">
    <property type="entry name" value="MITOTIC-SPINDLE ORGANIZING PROTEIN 1"/>
    <property type="match status" value="1"/>
</dbReference>
<dbReference type="PANTHER" id="PTHR28520">
    <property type="entry name" value="MITOTIC-SPINDLE ORGANIZING PROTEIN 1"/>
    <property type="match status" value="1"/>
</dbReference>
<organism evidence="8 9">
    <name type="scientific">Rhizophlyctis rosea</name>
    <dbReference type="NCBI Taxonomy" id="64517"/>
    <lineage>
        <taxon>Eukaryota</taxon>
        <taxon>Fungi</taxon>
        <taxon>Fungi incertae sedis</taxon>
        <taxon>Chytridiomycota</taxon>
        <taxon>Chytridiomycota incertae sedis</taxon>
        <taxon>Chytridiomycetes</taxon>
        <taxon>Rhizophlyctidales</taxon>
        <taxon>Rhizophlyctidaceae</taxon>
        <taxon>Rhizophlyctis</taxon>
    </lineage>
</organism>
<accession>A0AAD5SAP2</accession>
<evidence type="ECO:0000256" key="3">
    <source>
        <dbReference type="ARBA" id="ARBA00011015"/>
    </source>
</evidence>
<comment type="caution">
    <text evidence="8">The sequence shown here is derived from an EMBL/GenBank/DDBJ whole genome shotgun (WGS) entry which is preliminary data.</text>
</comment>
<dbReference type="EMBL" id="JADGJD010000464">
    <property type="protein sequence ID" value="KAJ3050847.1"/>
    <property type="molecule type" value="Genomic_DNA"/>
</dbReference>
<dbReference type="GO" id="GO:0044732">
    <property type="term" value="C:mitotic spindle pole body"/>
    <property type="evidence" value="ECO:0007669"/>
    <property type="project" value="TreeGrafter"/>
</dbReference>
<reference evidence="8" key="1">
    <citation type="submission" date="2020-05" db="EMBL/GenBank/DDBJ databases">
        <title>Phylogenomic resolution of chytrid fungi.</title>
        <authorList>
            <person name="Stajich J.E."/>
            <person name="Amses K."/>
            <person name="Simmons R."/>
            <person name="Seto K."/>
            <person name="Myers J."/>
            <person name="Bonds A."/>
            <person name="Quandt C.A."/>
            <person name="Barry K."/>
            <person name="Liu P."/>
            <person name="Grigoriev I."/>
            <person name="Longcore J.E."/>
            <person name="James T.Y."/>
        </authorList>
    </citation>
    <scope>NUCLEOTIDE SEQUENCE</scope>
    <source>
        <strain evidence="8">JEL0318</strain>
    </source>
</reference>
<dbReference type="GO" id="GO:0031021">
    <property type="term" value="C:interphase microtubule organizing center"/>
    <property type="evidence" value="ECO:0007669"/>
    <property type="project" value="TreeGrafter"/>
</dbReference>
<evidence type="ECO:0000256" key="6">
    <source>
        <dbReference type="ARBA" id="ARBA00023212"/>
    </source>
</evidence>
<name>A0AAD5SAP2_9FUNG</name>
<protein>
    <recommendedName>
        <fullName evidence="4">Mitotic-spindle organizing protein 1</fullName>
    </recommendedName>
    <alternativeName>
        <fullName evidence="7">Mitotic-spindle organizing protein associated with a ring of gamma-tubulin 1</fullName>
    </alternativeName>
</protein>
<evidence type="ECO:0000256" key="2">
    <source>
        <dbReference type="ARBA" id="ARBA00004267"/>
    </source>
</evidence>
<dbReference type="Pfam" id="PF12554">
    <property type="entry name" value="MOZART1"/>
    <property type="match status" value="1"/>
</dbReference>
<comment type="similarity">
    <text evidence="3">Belongs to the MOZART1 family.</text>
</comment>
<dbReference type="GO" id="GO:0000931">
    <property type="term" value="C:gamma-tubulin ring complex"/>
    <property type="evidence" value="ECO:0007669"/>
    <property type="project" value="InterPro"/>
</dbReference>
<evidence type="ECO:0000256" key="1">
    <source>
        <dbReference type="ARBA" id="ARBA00003060"/>
    </source>
</evidence>
<evidence type="ECO:0000256" key="5">
    <source>
        <dbReference type="ARBA" id="ARBA00022490"/>
    </source>
</evidence>
<proteinExistence type="inferred from homology"/>
<evidence type="ECO:0000256" key="7">
    <source>
        <dbReference type="ARBA" id="ARBA00029810"/>
    </source>
</evidence>
<dbReference type="AlphaFoldDB" id="A0AAD5SAP2"/>
<comment type="subcellular location">
    <subcellularLocation>
        <location evidence="2">Cytoplasm</location>
        <location evidence="2">Cytoskeleton</location>
        <location evidence="2">Microtubule organizing center</location>
    </subcellularLocation>
</comment>
<evidence type="ECO:0000313" key="8">
    <source>
        <dbReference type="EMBL" id="KAJ3050847.1"/>
    </source>
</evidence>
<dbReference type="Proteomes" id="UP001212841">
    <property type="component" value="Unassembled WGS sequence"/>
</dbReference>
<dbReference type="InterPro" id="IPR022214">
    <property type="entry name" value="MZT1"/>
</dbReference>
<keyword evidence="6" id="KW-0206">Cytoskeleton</keyword>
<dbReference type="GO" id="GO:0005819">
    <property type="term" value="C:spindle"/>
    <property type="evidence" value="ECO:0007669"/>
    <property type="project" value="TreeGrafter"/>
</dbReference>